<reference evidence="1 2" key="1">
    <citation type="submission" date="2019-03" db="EMBL/GenBank/DDBJ databases">
        <authorList>
            <person name="Yang Y."/>
        </authorList>
    </citation>
    <scope>NUCLEOTIDE SEQUENCE [LARGE SCALE GENOMIC DNA]</scope>
    <source>
        <strain evidence="1 2">ASL-1</strain>
    </source>
</reference>
<protein>
    <submittedName>
        <fullName evidence="1">Uncharacterized protein</fullName>
    </submittedName>
</protein>
<sequence length="179" mass="20736">MTTNYTYIKKLKNMHFKGLYSERLLVYKTHKGEFQMHLSTSLLGFRPKEENAAEKFWHMKWNELLPSGHDVLLIREQNTPEPLQYEEINSPYQTYVVSASNYSTAFNTINNAWAYGYPEEEDIQLHTVILELEESFMNISATPGGVTITLTEEFPAPSEYDVILASTENRKELNRDEGS</sequence>
<comment type="caution">
    <text evidence="1">The sequence shown here is derived from an EMBL/GenBank/DDBJ whole genome shotgun (WGS) entry which is preliminary data.</text>
</comment>
<organism evidence="1 2">
    <name type="scientific">Jeotgalibacillus salarius</name>
    <dbReference type="NCBI Taxonomy" id="546023"/>
    <lineage>
        <taxon>Bacteria</taxon>
        <taxon>Bacillati</taxon>
        <taxon>Bacillota</taxon>
        <taxon>Bacilli</taxon>
        <taxon>Bacillales</taxon>
        <taxon>Caryophanaceae</taxon>
        <taxon>Jeotgalibacillus</taxon>
    </lineage>
</organism>
<evidence type="ECO:0000313" key="1">
    <source>
        <dbReference type="EMBL" id="TFE01528.1"/>
    </source>
</evidence>
<keyword evidence="2" id="KW-1185">Reference proteome</keyword>
<accession>A0A4Y8LFC0</accession>
<dbReference type="EMBL" id="SORX01000004">
    <property type="protein sequence ID" value="TFE01528.1"/>
    <property type="molecule type" value="Genomic_DNA"/>
</dbReference>
<gene>
    <name evidence="1" type="ORF">E2626_08115</name>
</gene>
<name>A0A4Y8LFC0_9BACL</name>
<dbReference type="Proteomes" id="UP000297776">
    <property type="component" value="Unassembled WGS sequence"/>
</dbReference>
<evidence type="ECO:0000313" key="2">
    <source>
        <dbReference type="Proteomes" id="UP000297776"/>
    </source>
</evidence>
<dbReference type="OrthoDB" id="2451977at2"/>
<dbReference type="AlphaFoldDB" id="A0A4Y8LFC0"/>
<proteinExistence type="predicted"/>
<dbReference type="RefSeq" id="WP_134381246.1">
    <property type="nucleotide sequence ID" value="NZ_SORX01000004.1"/>
</dbReference>